<dbReference type="Proteomes" id="UP000483820">
    <property type="component" value="Chromosome IV"/>
</dbReference>
<feature type="compositionally biased region" description="Basic and acidic residues" evidence="1">
    <location>
        <begin position="313"/>
        <end position="322"/>
    </location>
</feature>
<organism evidence="2 3">
    <name type="scientific">Caenorhabditis remanei</name>
    <name type="common">Caenorhabditis vulgaris</name>
    <dbReference type="NCBI Taxonomy" id="31234"/>
    <lineage>
        <taxon>Eukaryota</taxon>
        <taxon>Metazoa</taxon>
        <taxon>Ecdysozoa</taxon>
        <taxon>Nematoda</taxon>
        <taxon>Chromadorea</taxon>
        <taxon>Rhabditida</taxon>
        <taxon>Rhabditina</taxon>
        <taxon>Rhabditomorpha</taxon>
        <taxon>Rhabditoidea</taxon>
        <taxon>Rhabditidae</taxon>
        <taxon>Peloderinae</taxon>
        <taxon>Caenorhabditis</taxon>
    </lineage>
</organism>
<evidence type="ECO:0000313" key="2">
    <source>
        <dbReference type="EMBL" id="KAF1759599.1"/>
    </source>
</evidence>
<feature type="compositionally biased region" description="Basic and acidic residues" evidence="1">
    <location>
        <begin position="237"/>
        <end position="261"/>
    </location>
</feature>
<sequence>MKLVKKYHVIPYEEGSATEAATRFLEKILNDPELDDHDKCRFYQDLLYRIRRHRDLPIINDEITSILRENLSQQLKTKRRDVALSSGQPDEDDDKDGNNDPYRLFPGEFDIPNVDTLKRELKSEDPDKIDIPNDEHLYGSVKPKAEMYLDPNSAANFQYNTYNDPHNTFHPKAQGPVFRIARKYRSAPPYSVPTRMERVANLKNRVRDEGGRSNVDRELFPKLKMFKPDVRNVKKEPIVKREENDSKRDIKPIVKKEETDVKPNPLATAGRRTIKKEEPDTKPSVKPKVTTLKRSIKMEEDSSVSPLHKREKSVKTEEIDKKLNKKKKRGKKEKLAKAEKKKKRKAIKRDQQKVFSQEELPNPEKLPPRMLTKRKWSNSDDDFDVVPRKRRTIRGSGVSAPAGSRIYCRLWKL</sequence>
<evidence type="ECO:0000313" key="3">
    <source>
        <dbReference type="Proteomes" id="UP000483820"/>
    </source>
</evidence>
<feature type="region of interest" description="Disordered" evidence="1">
    <location>
        <begin position="77"/>
        <end position="110"/>
    </location>
</feature>
<comment type="caution">
    <text evidence="2">The sequence shown here is derived from an EMBL/GenBank/DDBJ whole genome shotgun (WGS) entry which is preliminary data.</text>
</comment>
<dbReference type="EMBL" id="WUAV01000004">
    <property type="protein sequence ID" value="KAF1759599.1"/>
    <property type="molecule type" value="Genomic_DNA"/>
</dbReference>
<proteinExistence type="predicted"/>
<gene>
    <name evidence="2" type="ORF">GCK72_016066</name>
</gene>
<evidence type="ECO:0000256" key="1">
    <source>
        <dbReference type="SAM" id="MobiDB-lite"/>
    </source>
</evidence>
<reference evidence="2 3" key="1">
    <citation type="submission" date="2019-12" db="EMBL/GenBank/DDBJ databases">
        <title>Chromosome-level assembly of the Caenorhabditis remanei genome.</title>
        <authorList>
            <person name="Teterina A.A."/>
            <person name="Willis J.H."/>
            <person name="Phillips P.C."/>
        </authorList>
    </citation>
    <scope>NUCLEOTIDE SEQUENCE [LARGE SCALE GENOMIC DNA]</scope>
    <source>
        <strain evidence="2 3">PX506</strain>
        <tissue evidence="2">Whole organism</tissue>
    </source>
</reference>
<dbReference type="GeneID" id="78776241"/>
<feature type="region of interest" description="Disordered" evidence="1">
    <location>
        <begin position="237"/>
        <end position="383"/>
    </location>
</feature>
<name>A0A6A5GY57_CAERE</name>
<feature type="compositionally biased region" description="Basic residues" evidence="1">
    <location>
        <begin position="323"/>
        <end position="332"/>
    </location>
</feature>
<accession>A0A6A5GY57</accession>
<dbReference type="AlphaFoldDB" id="A0A6A5GY57"/>
<dbReference type="RefSeq" id="XP_053586072.1">
    <property type="nucleotide sequence ID" value="XM_053731300.1"/>
</dbReference>
<protein>
    <submittedName>
        <fullName evidence="2">Uncharacterized protein</fullName>
    </submittedName>
</protein>
<dbReference type="KEGG" id="crq:GCK72_016066"/>
<dbReference type="CTD" id="78776241"/>